<gene>
    <name evidence="1" type="ORF">J2125_002071</name>
</gene>
<accession>A0ABS4P8B6</accession>
<comment type="caution">
    <text evidence="1">The sequence shown here is derived from an EMBL/GenBank/DDBJ whole genome shotgun (WGS) entry which is preliminary data.</text>
</comment>
<dbReference type="EMBL" id="JAGGMQ010000001">
    <property type="protein sequence ID" value="MBP2168879.1"/>
    <property type="molecule type" value="Genomic_DNA"/>
</dbReference>
<organism evidence="1 2">
    <name type="scientific">Winslowiella toletana</name>
    <dbReference type="NCBI Taxonomy" id="92490"/>
    <lineage>
        <taxon>Bacteria</taxon>
        <taxon>Pseudomonadati</taxon>
        <taxon>Pseudomonadota</taxon>
        <taxon>Gammaproteobacteria</taxon>
        <taxon>Enterobacterales</taxon>
        <taxon>Erwiniaceae</taxon>
        <taxon>Winslowiella</taxon>
    </lineage>
</organism>
<keyword evidence="2" id="KW-1185">Reference proteome</keyword>
<evidence type="ECO:0008006" key="3">
    <source>
        <dbReference type="Google" id="ProtNLM"/>
    </source>
</evidence>
<dbReference type="Proteomes" id="UP001195624">
    <property type="component" value="Unassembled WGS sequence"/>
</dbReference>
<protein>
    <recommendedName>
        <fullName evidence="3">Addiction module toxin RelE</fullName>
    </recommendedName>
</protein>
<reference evidence="1 2" key="1">
    <citation type="submission" date="2021-03" db="EMBL/GenBank/DDBJ databases">
        <authorList>
            <person name="D'Agostino P."/>
            <person name="Huntemann M."/>
            <person name="Clum A."/>
            <person name="Spunde A."/>
            <person name="Palaniappan K."/>
            <person name="Ritter S."/>
            <person name="Mikhailova N."/>
            <person name="Chen I.-M."/>
            <person name="Stamatis D."/>
            <person name="Reddy T."/>
            <person name="O'Malley R."/>
            <person name="Daum C."/>
            <person name="Shapiro N."/>
            <person name="Ivanova N."/>
            <person name="Kyrpides N."/>
            <person name="Woyke T."/>
        </authorList>
    </citation>
    <scope>NUCLEOTIDE SEQUENCE [LARGE SCALE GENOMIC DNA]</scope>
    <source>
        <strain evidence="1 2">WS4403</strain>
    </source>
</reference>
<evidence type="ECO:0000313" key="2">
    <source>
        <dbReference type="Proteomes" id="UP001195624"/>
    </source>
</evidence>
<dbReference type="Pfam" id="PF05973">
    <property type="entry name" value="Gp49"/>
    <property type="match status" value="1"/>
</dbReference>
<evidence type="ECO:0000313" key="1">
    <source>
        <dbReference type="EMBL" id="MBP2168879.1"/>
    </source>
</evidence>
<proteinExistence type="predicted"/>
<dbReference type="RefSeq" id="WP_017799666.1">
    <property type="nucleotide sequence ID" value="NZ_JAGGMQ010000001.1"/>
</dbReference>
<name>A0ABS4P8B6_9GAMM</name>
<reference evidence="2" key="2">
    <citation type="submission" date="2023-07" db="EMBL/GenBank/DDBJ databases">
        <title>Genome mining of underrepresented organisms for secondary metabolites.</title>
        <authorList>
            <person name="D'Agostino P.M."/>
        </authorList>
    </citation>
    <scope>NUCLEOTIDE SEQUENCE [LARGE SCALE GENOMIC DNA]</scope>
    <source>
        <strain evidence="2">WS4403</strain>
    </source>
</reference>
<sequence length="115" mass="13400">MWTILTTELFDHWFERQDELTQNKMLAGLLALRKGGPNVGRPLVDAIKFSRWLHMKELRVQHKGQPIRAFFAFDPLRRAIILCAGDKSGNDKRFYREMLAVADAQYAQHLMTLVE</sequence>
<dbReference type="InterPro" id="IPR009241">
    <property type="entry name" value="HigB-like"/>
</dbReference>